<proteinExistence type="inferred from homology"/>
<dbReference type="EMBL" id="QGDH01000100">
    <property type="protein sequence ID" value="RAR07433.1"/>
    <property type="molecule type" value="Genomic_DNA"/>
</dbReference>
<evidence type="ECO:0000256" key="3">
    <source>
        <dbReference type="ARBA" id="ARBA00023026"/>
    </source>
</evidence>
<dbReference type="GO" id="GO:0005777">
    <property type="term" value="C:peroxisome"/>
    <property type="evidence" value="ECO:0007669"/>
    <property type="project" value="UniProtKB-SubCell"/>
</dbReference>
<reference evidence="8" key="1">
    <citation type="submission" date="2018-05" db="EMBL/GenBank/DDBJ databases">
        <title>Draft genome sequence of Stemphylium lycopersici strain CIDEFI 213.</title>
        <authorList>
            <person name="Medina R."/>
            <person name="Franco M.E.E."/>
            <person name="Lucentini C.G."/>
            <person name="Saparrat M.C.N."/>
            <person name="Balatti P.A."/>
        </authorList>
    </citation>
    <scope>NUCLEOTIDE SEQUENCE [LARGE SCALE GENOMIC DNA]</scope>
    <source>
        <strain evidence="8">CIDEFI 213</strain>
    </source>
</reference>
<dbReference type="GO" id="GO:0016787">
    <property type="term" value="F:hydrolase activity"/>
    <property type="evidence" value="ECO:0007669"/>
    <property type="project" value="UniProtKB-KW"/>
</dbReference>
<accession>A0A364MYZ0</accession>
<keyword evidence="8" id="KW-1185">Reference proteome</keyword>
<keyword evidence="7" id="KW-0378">Hydrolase</keyword>
<evidence type="ECO:0000259" key="6">
    <source>
        <dbReference type="Pfam" id="PF00561"/>
    </source>
</evidence>
<dbReference type="STRING" id="183478.A0A364MYZ0"/>
<feature type="region of interest" description="Disordered" evidence="5">
    <location>
        <begin position="1"/>
        <end position="29"/>
    </location>
</feature>
<evidence type="ECO:0000313" key="8">
    <source>
        <dbReference type="Proteomes" id="UP000249619"/>
    </source>
</evidence>
<keyword evidence="4" id="KW-0576">Peroxisome</keyword>
<evidence type="ECO:0000256" key="4">
    <source>
        <dbReference type="ARBA" id="ARBA00023140"/>
    </source>
</evidence>
<dbReference type="InterPro" id="IPR000073">
    <property type="entry name" value="AB_hydrolase_1"/>
</dbReference>
<dbReference type="SUPFAM" id="SSF53474">
    <property type="entry name" value="alpha/beta-Hydrolases"/>
    <property type="match status" value="1"/>
</dbReference>
<dbReference type="Gene3D" id="3.40.50.1820">
    <property type="entry name" value="alpha/beta hydrolase"/>
    <property type="match status" value="1"/>
</dbReference>
<name>A0A364MYZ0_STELY</name>
<evidence type="ECO:0000256" key="2">
    <source>
        <dbReference type="ARBA" id="ARBA00005668"/>
    </source>
</evidence>
<dbReference type="PANTHER" id="PTHR38846">
    <property type="entry name" value="C3H1-TYPE DOMAIN-CONTAINING PROTEIN"/>
    <property type="match status" value="1"/>
</dbReference>
<feature type="compositionally biased region" description="Low complexity" evidence="5">
    <location>
        <begin position="14"/>
        <end position="24"/>
    </location>
</feature>
<dbReference type="AlphaFoldDB" id="A0A364MYZ0"/>
<dbReference type="Proteomes" id="UP000249619">
    <property type="component" value="Unassembled WGS sequence"/>
</dbReference>
<dbReference type="OrthoDB" id="294702at2759"/>
<organism evidence="7 8">
    <name type="scientific">Stemphylium lycopersici</name>
    <name type="common">Tomato gray leaf spot disease fungus</name>
    <name type="synonym">Thyrospora lycopersici</name>
    <dbReference type="NCBI Taxonomy" id="183478"/>
    <lineage>
        <taxon>Eukaryota</taxon>
        <taxon>Fungi</taxon>
        <taxon>Dikarya</taxon>
        <taxon>Ascomycota</taxon>
        <taxon>Pezizomycotina</taxon>
        <taxon>Dothideomycetes</taxon>
        <taxon>Pleosporomycetidae</taxon>
        <taxon>Pleosporales</taxon>
        <taxon>Pleosporineae</taxon>
        <taxon>Pleosporaceae</taxon>
        <taxon>Stemphylium</taxon>
    </lineage>
</organism>
<protein>
    <submittedName>
        <fullName evidence="7">Alpha/beta hydrolase fold domain-containing protein</fullName>
    </submittedName>
</protein>
<evidence type="ECO:0000256" key="1">
    <source>
        <dbReference type="ARBA" id="ARBA00004275"/>
    </source>
</evidence>
<dbReference type="InterPro" id="IPR029058">
    <property type="entry name" value="AB_hydrolase_fold"/>
</dbReference>
<feature type="domain" description="AB hydrolase-1" evidence="6">
    <location>
        <begin position="273"/>
        <end position="529"/>
    </location>
</feature>
<comment type="subcellular location">
    <subcellularLocation>
        <location evidence="1">Peroxisome</location>
    </subcellularLocation>
</comment>
<comment type="caution">
    <text evidence="7">The sequence shown here is derived from an EMBL/GenBank/DDBJ whole genome shotgun (WGS) entry which is preliminary data.</text>
</comment>
<evidence type="ECO:0000256" key="5">
    <source>
        <dbReference type="SAM" id="MobiDB-lite"/>
    </source>
</evidence>
<comment type="similarity">
    <text evidence="2">Belongs to the AB hydrolase superfamily. AKT2 hydrolase family.</text>
</comment>
<gene>
    <name evidence="7" type="ORF">DDE83_006478</name>
</gene>
<sequence length="559" mass="62110">MTRRRAGPAQPGKPNSANNPSNNAQNVSTSQAGSWFSKFPPFLYDPTAGLKSNFDRLAADRKWGKKLQKKRWAECQEEEFGHAYGSDFTKLEAWQNLCIEVYIINPPDSIKQCKNVLGSRNVLVNLVNLIDHRNIGVKVIRFKSYHEFQQYTRNEKIEAGPGRTRSVIWGAGLELPHPQLGKQTPIDDLPRAAQLTVSSIVGKSLKAIGSHYVSPDDPAEGDVASHAPQSSSVNPRNCGYHLDKLYARFNGDHHDAAGERVLQAQRWAQAVQTIIYFHGYPSSRYEGKLWHSSCATHNLRLIAPDRPGNGLSTFQHNRRILDFPADVLALAEHLKIHQFYILGVSGGAPYALACIKEIAKERLLGASIVSGLYPVKLGTTGMMLPSRIVLWIAPWMTNLTTALFDTKMGKPSRNEDPTAFEEMLAKDVEDRHPGDQEAIRGSTVWPTYVAMTRESFHHGSDGAAWEAKLNGSDWGFELAHVHVGESGVPLTLWHSKDDKDCPVAMAEKAKDLLPGCALRVNEGEHFSFIARDTDDILANLVGDVEKEEYMMVNIAQPYA</sequence>
<dbReference type="Pfam" id="PF00561">
    <property type="entry name" value="Abhydrolase_1"/>
    <property type="match status" value="1"/>
</dbReference>
<keyword evidence="3" id="KW-0843">Virulence</keyword>
<dbReference type="PANTHER" id="PTHR38846:SF1">
    <property type="entry name" value="C3H1-TYPE DOMAIN-CONTAINING PROTEIN"/>
    <property type="match status" value="1"/>
</dbReference>
<evidence type="ECO:0000313" key="7">
    <source>
        <dbReference type="EMBL" id="RAR07433.1"/>
    </source>
</evidence>